<evidence type="ECO:0000313" key="8">
    <source>
        <dbReference type="Proteomes" id="UP000054196"/>
    </source>
</evidence>
<dbReference type="PRINTS" id="PR00465">
    <property type="entry name" value="EP450IV"/>
</dbReference>
<dbReference type="GO" id="GO:0005506">
    <property type="term" value="F:iron ion binding"/>
    <property type="evidence" value="ECO:0007669"/>
    <property type="project" value="InterPro"/>
</dbReference>
<dbReference type="GO" id="GO:0020037">
    <property type="term" value="F:heme binding"/>
    <property type="evidence" value="ECO:0007669"/>
    <property type="project" value="InterPro"/>
</dbReference>
<evidence type="ECO:0000256" key="5">
    <source>
        <dbReference type="ARBA" id="ARBA00023004"/>
    </source>
</evidence>
<gene>
    <name evidence="7" type="ORF">PUNSTDRAFT_146079</name>
</gene>
<dbReference type="OMA" id="EYLLRNW"/>
<dbReference type="GeneID" id="18881571"/>
<dbReference type="PANTHER" id="PTHR24304">
    <property type="entry name" value="CYTOCHROME P450 FAMILY 7"/>
    <property type="match status" value="1"/>
</dbReference>
<dbReference type="Proteomes" id="UP000054196">
    <property type="component" value="Unassembled WGS sequence"/>
</dbReference>
<dbReference type="InterPro" id="IPR036396">
    <property type="entry name" value="Cyt_P450_sf"/>
</dbReference>
<dbReference type="eggNOG" id="KOG0684">
    <property type="taxonomic scope" value="Eukaryota"/>
</dbReference>
<dbReference type="KEGG" id="psq:PUNSTDRAFT_146079"/>
<proteinExistence type="inferred from homology"/>
<comment type="cofactor">
    <cofactor evidence="1 6">
        <name>heme</name>
        <dbReference type="ChEBI" id="CHEBI:30413"/>
    </cofactor>
</comment>
<dbReference type="HOGENOM" id="CLU_018012_5_1_1"/>
<dbReference type="GO" id="GO:0016705">
    <property type="term" value="F:oxidoreductase activity, acting on paired donors, with incorporation or reduction of molecular oxygen"/>
    <property type="evidence" value="ECO:0007669"/>
    <property type="project" value="InterPro"/>
</dbReference>
<dbReference type="PANTHER" id="PTHR24304:SF2">
    <property type="entry name" value="24-HYDROXYCHOLESTEROL 7-ALPHA-HYDROXYLASE"/>
    <property type="match status" value="1"/>
</dbReference>
<sequence>MDTVNKALASLTGNEIALSLAVVLLVAIARSSAKRNDGPPLVPYLVPWVGSAVTMGKDPDAFFTMAKEKFGAMFAVKSIGQKLTYVTDPALISAVYRDPKSFEFTPIRLDISQKIFALSHGVCNDGWMTGDYFSMHHRALSPSGIQPLLASYTTHAISCISEALSALPPSTSAGSSPSCKTSLAPLIVPPAFYSAAHTFFGASFPAKDVYGDFRTFDGSFHLMLAGAPKWLVSAPHDAYARILDKVERFLDGPHEDVCQLMHDTEIGARAQGWGKRDIAAAFASDLWALEANAIWAVYWVIALCLQQSHGLEPLVKELQEARAAWSAANPSSPFPSDLLDPSAAVTITSFIATSSLPLLTSSIYEALRYATSSFSIRRVTRDLVFPTNPEAFGLERSYSFTEGERIVCATRAVHQDKGIHDDAEEFKFDRYAGCKMNEGKMGRSQFLPFGGGVSMCEGRHFALGEIKTYLTILLLSATFEVDSGSSARPVLLKERIGVGIMPPKGDLDVIVRRREN</sequence>
<feature type="binding site" description="axial binding residue" evidence="6">
    <location>
        <position position="456"/>
    </location>
    <ligand>
        <name>heme</name>
        <dbReference type="ChEBI" id="CHEBI:30413"/>
    </ligand>
    <ligandPart>
        <name>Fe</name>
        <dbReference type="ChEBI" id="CHEBI:18248"/>
    </ligandPart>
</feature>
<protein>
    <submittedName>
        <fullName evidence="7">Cytochrome P450</fullName>
    </submittedName>
</protein>
<dbReference type="GO" id="GO:0008395">
    <property type="term" value="F:steroid hydroxylase activity"/>
    <property type="evidence" value="ECO:0007669"/>
    <property type="project" value="TreeGrafter"/>
</dbReference>
<dbReference type="Gene3D" id="1.10.630.10">
    <property type="entry name" value="Cytochrome P450"/>
    <property type="match status" value="1"/>
</dbReference>
<evidence type="ECO:0000256" key="1">
    <source>
        <dbReference type="ARBA" id="ARBA00001971"/>
    </source>
</evidence>
<keyword evidence="3 6" id="KW-0349">Heme</keyword>
<keyword evidence="8" id="KW-1185">Reference proteome</keyword>
<dbReference type="Pfam" id="PF00067">
    <property type="entry name" value="p450"/>
    <property type="match status" value="1"/>
</dbReference>
<dbReference type="EMBL" id="JH687551">
    <property type="protein sequence ID" value="EIN05202.1"/>
    <property type="molecule type" value="Genomic_DNA"/>
</dbReference>
<evidence type="ECO:0000313" key="7">
    <source>
        <dbReference type="EMBL" id="EIN05202.1"/>
    </source>
</evidence>
<dbReference type="OrthoDB" id="3366823at2759"/>
<evidence type="ECO:0000256" key="3">
    <source>
        <dbReference type="ARBA" id="ARBA00022617"/>
    </source>
</evidence>
<keyword evidence="4 6" id="KW-0479">Metal-binding</keyword>
<dbReference type="InterPro" id="IPR001128">
    <property type="entry name" value="Cyt_P450"/>
</dbReference>
<evidence type="ECO:0000256" key="2">
    <source>
        <dbReference type="ARBA" id="ARBA00010617"/>
    </source>
</evidence>
<dbReference type="SUPFAM" id="SSF48264">
    <property type="entry name" value="Cytochrome P450"/>
    <property type="match status" value="1"/>
</dbReference>
<evidence type="ECO:0000256" key="4">
    <source>
        <dbReference type="ARBA" id="ARBA00022723"/>
    </source>
</evidence>
<keyword evidence="5 6" id="KW-0408">Iron</keyword>
<evidence type="ECO:0000256" key="6">
    <source>
        <dbReference type="PIRSR" id="PIRSR602403-1"/>
    </source>
</evidence>
<name>R7S5H0_PUNST</name>
<dbReference type="AlphaFoldDB" id="R7S5H0"/>
<organism evidence="7 8">
    <name type="scientific">Punctularia strigosozonata (strain HHB-11173)</name>
    <name type="common">White-rot fungus</name>
    <dbReference type="NCBI Taxonomy" id="741275"/>
    <lineage>
        <taxon>Eukaryota</taxon>
        <taxon>Fungi</taxon>
        <taxon>Dikarya</taxon>
        <taxon>Basidiomycota</taxon>
        <taxon>Agaricomycotina</taxon>
        <taxon>Agaricomycetes</taxon>
        <taxon>Corticiales</taxon>
        <taxon>Punctulariaceae</taxon>
        <taxon>Punctularia</taxon>
    </lineage>
</organism>
<accession>R7S5H0</accession>
<dbReference type="RefSeq" id="XP_007387605.1">
    <property type="nucleotide sequence ID" value="XM_007387543.1"/>
</dbReference>
<dbReference type="InterPro" id="IPR002403">
    <property type="entry name" value="Cyt_P450_E_grp-IV"/>
</dbReference>
<reference evidence="8" key="1">
    <citation type="journal article" date="2012" name="Science">
        <title>The Paleozoic origin of enzymatic lignin decomposition reconstructed from 31 fungal genomes.</title>
        <authorList>
            <person name="Floudas D."/>
            <person name="Binder M."/>
            <person name="Riley R."/>
            <person name="Barry K."/>
            <person name="Blanchette R.A."/>
            <person name="Henrissat B."/>
            <person name="Martinez A.T."/>
            <person name="Otillar R."/>
            <person name="Spatafora J.W."/>
            <person name="Yadav J.S."/>
            <person name="Aerts A."/>
            <person name="Benoit I."/>
            <person name="Boyd A."/>
            <person name="Carlson A."/>
            <person name="Copeland A."/>
            <person name="Coutinho P.M."/>
            <person name="de Vries R.P."/>
            <person name="Ferreira P."/>
            <person name="Findley K."/>
            <person name="Foster B."/>
            <person name="Gaskell J."/>
            <person name="Glotzer D."/>
            <person name="Gorecki P."/>
            <person name="Heitman J."/>
            <person name="Hesse C."/>
            <person name="Hori C."/>
            <person name="Igarashi K."/>
            <person name="Jurgens J.A."/>
            <person name="Kallen N."/>
            <person name="Kersten P."/>
            <person name="Kohler A."/>
            <person name="Kuees U."/>
            <person name="Kumar T.K.A."/>
            <person name="Kuo A."/>
            <person name="LaButti K."/>
            <person name="Larrondo L.F."/>
            <person name="Lindquist E."/>
            <person name="Ling A."/>
            <person name="Lombard V."/>
            <person name="Lucas S."/>
            <person name="Lundell T."/>
            <person name="Martin R."/>
            <person name="McLaughlin D.J."/>
            <person name="Morgenstern I."/>
            <person name="Morin E."/>
            <person name="Murat C."/>
            <person name="Nagy L.G."/>
            <person name="Nolan M."/>
            <person name="Ohm R.A."/>
            <person name="Patyshakuliyeva A."/>
            <person name="Rokas A."/>
            <person name="Ruiz-Duenas F.J."/>
            <person name="Sabat G."/>
            <person name="Salamov A."/>
            <person name="Samejima M."/>
            <person name="Schmutz J."/>
            <person name="Slot J.C."/>
            <person name="St John F."/>
            <person name="Stenlid J."/>
            <person name="Sun H."/>
            <person name="Sun S."/>
            <person name="Syed K."/>
            <person name="Tsang A."/>
            <person name="Wiebenga A."/>
            <person name="Young D."/>
            <person name="Pisabarro A."/>
            <person name="Eastwood D.C."/>
            <person name="Martin F."/>
            <person name="Cullen D."/>
            <person name="Grigoriev I.V."/>
            <person name="Hibbett D.S."/>
        </authorList>
    </citation>
    <scope>NUCLEOTIDE SEQUENCE [LARGE SCALE GENOMIC DNA]</scope>
    <source>
        <strain evidence="8">HHB-11173 SS5</strain>
    </source>
</reference>
<comment type="similarity">
    <text evidence="2">Belongs to the cytochrome P450 family.</text>
</comment>
<dbReference type="InterPro" id="IPR050529">
    <property type="entry name" value="CYP450_sterol_14alpha_dmase"/>
</dbReference>